<dbReference type="EMBL" id="BAABME010009670">
    <property type="protein sequence ID" value="GAA0175597.1"/>
    <property type="molecule type" value="Genomic_DNA"/>
</dbReference>
<dbReference type="Proteomes" id="UP001454036">
    <property type="component" value="Unassembled WGS sequence"/>
</dbReference>
<evidence type="ECO:0000313" key="1">
    <source>
        <dbReference type="EMBL" id="GAA0175597.1"/>
    </source>
</evidence>
<comment type="caution">
    <text evidence="1">The sequence shown here is derived from an EMBL/GenBank/DDBJ whole genome shotgun (WGS) entry which is preliminary data.</text>
</comment>
<keyword evidence="2" id="KW-1185">Reference proteome</keyword>
<organism evidence="1 2">
    <name type="scientific">Lithospermum erythrorhizon</name>
    <name type="common">Purple gromwell</name>
    <name type="synonym">Lithospermum officinale var. erythrorhizon</name>
    <dbReference type="NCBI Taxonomy" id="34254"/>
    <lineage>
        <taxon>Eukaryota</taxon>
        <taxon>Viridiplantae</taxon>
        <taxon>Streptophyta</taxon>
        <taxon>Embryophyta</taxon>
        <taxon>Tracheophyta</taxon>
        <taxon>Spermatophyta</taxon>
        <taxon>Magnoliopsida</taxon>
        <taxon>eudicotyledons</taxon>
        <taxon>Gunneridae</taxon>
        <taxon>Pentapetalae</taxon>
        <taxon>asterids</taxon>
        <taxon>lamiids</taxon>
        <taxon>Boraginales</taxon>
        <taxon>Boraginaceae</taxon>
        <taxon>Boraginoideae</taxon>
        <taxon>Lithospermeae</taxon>
        <taxon>Lithospermum</taxon>
    </lineage>
</organism>
<reference evidence="1 2" key="1">
    <citation type="submission" date="2024-01" db="EMBL/GenBank/DDBJ databases">
        <title>The complete chloroplast genome sequence of Lithospermum erythrorhizon: insights into the phylogenetic relationship among Boraginaceae species and the maternal lineages of purple gromwells.</title>
        <authorList>
            <person name="Okada T."/>
            <person name="Watanabe K."/>
        </authorList>
    </citation>
    <scope>NUCLEOTIDE SEQUENCE [LARGE SCALE GENOMIC DNA]</scope>
</reference>
<dbReference type="AlphaFoldDB" id="A0AAV3RGR6"/>
<evidence type="ECO:0000313" key="2">
    <source>
        <dbReference type="Proteomes" id="UP001454036"/>
    </source>
</evidence>
<proteinExistence type="predicted"/>
<protein>
    <submittedName>
        <fullName evidence="1">Uncharacterized protein</fullName>
    </submittedName>
</protein>
<accession>A0AAV3RGR6</accession>
<name>A0AAV3RGR6_LITER</name>
<sequence length="301" mass="35167">MVKVRLSSRAKLKCLDDVRKFLSVNNHKAMFEEYELVKFLYELEFFTIQVPILLWLVTKGELETRNSAPGMKTMIFTIGEAALDRDSVSLRKLCVVYIIHSLVFVLEVTNVVHERVIILADYPEFCNFYPWERLIYGDWVHMWKTIPTKKIAAHFKITTFPYVMQAWVLECLKPAYLSLLAIKIGNGYPRILRWHIVADSKEATKEVILTIYEAEYFPYGYVIPEAPELQKDYYVSAINWVDKSATYVVGEVEEANSPGFLTLTSTFQKLDKKVEEGFRHLDERIDERMHKLKARVADMEM</sequence>
<gene>
    <name evidence="1" type="ORF">LIER_28738</name>
</gene>